<dbReference type="SUPFAM" id="SSF53850">
    <property type="entry name" value="Periplasmic binding protein-like II"/>
    <property type="match status" value="1"/>
</dbReference>
<evidence type="ECO:0000256" key="4">
    <source>
        <dbReference type="ARBA" id="ARBA00023163"/>
    </source>
</evidence>
<evidence type="ECO:0000256" key="2">
    <source>
        <dbReference type="ARBA" id="ARBA00023015"/>
    </source>
</evidence>
<dbReference type="EMBL" id="QGNA01000001">
    <property type="protein sequence ID" value="PWS38663.1"/>
    <property type="molecule type" value="Genomic_DNA"/>
</dbReference>
<dbReference type="Gene3D" id="1.10.10.10">
    <property type="entry name" value="Winged helix-like DNA-binding domain superfamily/Winged helix DNA-binding domain"/>
    <property type="match status" value="1"/>
</dbReference>
<keyword evidence="7" id="KW-1185">Reference proteome</keyword>
<comment type="similarity">
    <text evidence="1">Belongs to the LysR transcriptional regulatory family.</text>
</comment>
<evidence type="ECO:0000313" key="7">
    <source>
        <dbReference type="Proteomes" id="UP000245765"/>
    </source>
</evidence>
<dbReference type="RefSeq" id="WP_109869284.1">
    <property type="nucleotide sequence ID" value="NZ_QGNA01000001.1"/>
</dbReference>
<dbReference type="PANTHER" id="PTHR30579">
    <property type="entry name" value="TRANSCRIPTIONAL REGULATOR"/>
    <property type="match status" value="1"/>
</dbReference>
<dbReference type="InterPro" id="IPR005119">
    <property type="entry name" value="LysR_subst-bd"/>
</dbReference>
<proteinExistence type="inferred from homology"/>
<dbReference type="Pfam" id="PF03466">
    <property type="entry name" value="LysR_substrate"/>
    <property type="match status" value="1"/>
</dbReference>
<dbReference type="InterPro" id="IPR036390">
    <property type="entry name" value="WH_DNA-bd_sf"/>
</dbReference>
<dbReference type="Proteomes" id="UP000245765">
    <property type="component" value="Unassembled WGS sequence"/>
</dbReference>
<keyword evidence="3" id="KW-0238">DNA-binding</keyword>
<protein>
    <recommendedName>
        <fullName evidence="5">HTH lysR-type domain-containing protein</fullName>
    </recommendedName>
</protein>
<dbReference type="InterPro" id="IPR000847">
    <property type="entry name" value="LysR_HTH_N"/>
</dbReference>
<dbReference type="InterPro" id="IPR050176">
    <property type="entry name" value="LTTR"/>
</dbReference>
<evidence type="ECO:0000256" key="3">
    <source>
        <dbReference type="ARBA" id="ARBA00023125"/>
    </source>
</evidence>
<evidence type="ECO:0000313" key="6">
    <source>
        <dbReference type="EMBL" id="PWS38663.1"/>
    </source>
</evidence>
<dbReference type="PROSITE" id="PS50931">
    <property type="entry name" value="HTH_LYSR"/>
    <property type="match status" value="1"/>
</dbReference>
<dbReference type="AlphaFoldDB" id="A0A317FJ71"/>
<dbReference type="Pfam" id="PF00126">
    <property type="entry name" value="HTH_1"/>
    <property type="match status" value="1"/>
</dbReference>
<dbReference type="GO" id="GO:0003700">
    <property type="term" value="F:DNA-binding transcription factor activity"/>
    <property type="evidence" value="ECO:0007669"/>
    <property type="project" value="InterPro"/>
</dbReference>
<comment type="caution">
    <text evidence="6">The sequence shown here is derived from an EMBL/GenBank/DDBJ whole genome shotgun (WGS) entry which is preliminary data.</text>
</comment>
<evidence type="ECO:0000256" key="1">
    <source>
        <dbReference type="ARBA" id="ARBA00009437"/>
    </source>
</evidence>
<name>A0A317FJ71_9PROT</name>
<reference evidence="7" key="1">
    <citation type="submission" date="2018-05" db="EMBL/GenBank/DDBJ databases">
        <authorList>
            <person name="Du Z."/>
            <person name="Wang X."/>
        </authorList>
    </citation>
    <scope>NUCLEOTIDE SEQUENCE [LARGE SCALE GENOMIC DNA]</scope>
    <source>
        <strain evidence="7">CQN31</strain>
    </source>
</reference>
<dbReference type="PANTHER" id="PTHR30579:SF3">
    <property type="entry name" value="TRANSCRIPTIONAL REGULATORY PROTEIN"/>
    <property type="match status" value="1"/>
</dbReference>
<evidence type="ECO:0000259" key="5">
    <source>
        <dbReference type="PROSITE" id="PS50931"/>
    </source>
</evidence>
<dbReference type="OrthoDB" id="7333438at2"/>
<dbReference type="GO" id="GO:0003677">
    <property type="term" value="F:DNA binding"/>
    <property type="evidence" value="ECO:0007669"/>
    <property type="project" value="UniProtKB-KW"/>
</dbReference>
<sequence>MAGSWDDLKVLLAISRAGTLTGGAALLNIDQSTAGRRLAALEAELGAILFIRSKLGFTPTEAGQAAIARALEIEARTLRLAEEVASAGRGPSGLVRIIGNPWTMVRLVETSLPALLARHPELDIRTIGGALRRSLARGEAAIALWFEMPPDHTEFAIRLGEVPYAIYKPRGVDAAKLGWAAFWDDEAPRRAPTRWTERARAAEERLVLTATDSSVILAGIRGGLAKGLLPMCLAEGDPRIERVNPGPPELTRVLHLHAHPDTIQMARVQATIAWLRESFARAFTPTAPSLELAA</sequence>
<gene>
    <name evidence="6" type="ORF">DFH01_05185</name>
</gene>
<organism evidence="6 7">
    <name type="scientific">Falsiroseomonas bella</name>
    <dbReference type="NCBI Taxonomy" id="2184016"/>
    <lineage>
        <taxon>Bacteria</taxon>
        <taxon>Pseudomonadati</taxon>
        <taxon>Pseudomonadota</taxon>
        <taxon>Alphaproteobacteria</taxon>
        <taxon>Acetobacterales</taxon>
        <taxon>Roseomonadaceae</taxon>
        <taxon>Falsiroseomonas</taxon>
    </lineage>
</organism>
<dbReference type="SUPFAM" id="SSF46785">
    <property type="entry name" value="Winged helix' DNA-binding domain"/>
    <property type="match status" value="1"/>
</dbReference>
<feature type="domain" description="HTH lysR-type" evidence="5">
    <location>
        <begin position="1"/>
        <end position="60"/>
    </location>
</feature>
<dbReference type="InterPro" id="IPR036388">
    <property type="entry name" value="WH-like_DNA-bd_sf"/>
</dbReference>
<keyword evidence="4" id="KW-0804">Transcription</keyword>
<keyword evidence="2" id="KW-0805">Transcription regulation</keyword>
<accession>A0A317FJ71</accession>